<evidence type="ECO:0000313" key="2">
    <source>
        <dbReference type="Proteomes" id="UP001157160"/>
    </source>
</evidence>
<protein>
    <submittedName>
        <fullName evidence="1">Uncharacterized protein</fullName>
    </submittedName>
</protein>
<evidence type="ECO:0000313" key="1">
    <source>
        <dbReference type="EMBL" id="GMA29481.1"/>
    </source>
</evidence>
<sequence>MTGIPSVLQLNREDAIAADVVSAYLLDDGPQQGMTVVEIFDAHQVVLGRTITDAVGPREQVADAVLDRSELERCSEYAVEPLGQRKRVTASVIVRVSPRRSAYETEREAGGYGVAG</sequence>
<dbReference type="EMBL" id="BSUL01000001">
    <property type="protein sequence ID" value="GMA29481.1"/>
    <property type="molecule type" value="Genomic_DNA"/>
</dbReference>
<dbReference type="AlphaFoldDB" id="A0AA37USG7"/>
<proteinExistence type="predicted"/>
<accession>A0AA37USG7</accession>
<dbReference type="Proteomes" id="UP001157160">
    <property type="component" value="Unassembled WGS sequence"/>
</dbReference>
<dbReference type="RefSeq" id="WP_284233636.1">
    <property type="nucleotide sequence ID" value="NZ_BSUL01000001.1"/>
</dbReference>
<gene>
    <name evidence="1" type="ORF">GCM10025874_27340</name>
</gene>
<name>A0AA37USG7_9MICO</name>
<comment type="caution">
    <text evidence="1">The sequence shown here is derived from an EMBL/GenBank/DDBJ whole genome shotgun (WGS) entry which is preliminary data.</text>
</comment>
<reference evidence="1 2" key="1">
    <citation type="journal article" date="2014" name="Int. J. Syst. Evol. Microbiol.">
        <title>Complete genome sequence of Corynebacterium casei LMG S-19264T (=DSM 44701T), isolated from a smear-ripened cheese.</title>
        <authorList>
            <consortium name="US DOE Joint Genome Institute (JGI-PGF)"/>
            <person name="Walter F."/>
            <person name="Albersmeier A."/>
            <person name="Kalinowski J."/>
            <person name="Ruckert C."/>
        </authorList>
    </citation>
    <scope>NUCLEOTIDE SEQUENCE [LARGE SCALE GENOMIC DNA]</scope>
    <source>
        <strain evidence="1 2">NBRC 112289</strain>
    </source>
</reference>
<organism evidence="1 2">
    <name type="scientific">Arenivirga flava</name>
    <dbReference type="NCBI Taxonomy" id="1930060"/>
    <lineage>
        <taxon>Bacteria</taxon>
        <taxon>Bacillati</taxon>
        <taxon>Actinomycetota</taxon>
        <taxon>Actinomycetes</taxon>
        <taxon>Micrococcales</taxon>
        <taxon>Microbacteriaceae</taxon>
        <taxon>Arenivirga</taxon>
    </lineage>
</organism>
<keyword evidence="2" id="KW-1185">Reference proteome</keyword>